<feature type="signal peptide" evidence="2">
    <location>
        <begin position="1"/>
        <end position="30"/>
    </location>
</feature>
<evidence type="ECO:0000313" key="4">
    <source>
        <dbReference type="Proteomes" id="UP000183898"/>
    </source>
</evidence>
<feature type="compositionally biased region" description="Gly residues" evidence="1">
    <location>
        <begin position="99"/>
        <end position="134"/>
    </location>
</feature>
<evidence type="ECO:0000256" key="1">
    <source>
        <dbReference type="SAM" id="MobiDB-lite"/>
    </source>
</evidence>
<dbReference type="AlphaFoldDB" id="A0A1H8I7G5"/>
<proteinExistence type="predicted"/>
<evidence type="ECO:0000256" key="2">
    <source>
        <dbReference type="SAM" id="SignalP"/>
    </source>
</evidence>
<evidence type="ECO:0000313" key="3">
    <source>
        <dbReference type="EMBL" id="SEN64633.1"/>
    </source>
</evidence>
<sequence>MKQFWTLKKAIISSLATTAFALAGGGLVHAQTGAGATTGTPSQGASGMQSAPGQYDAGSGEKGQYDKGQYGQKGERSKKGTDMDRRGDDSSTDYRSGGSSAGGTGGGTGGTGGGSGGSYGSGSGGHSGGGGNKY</sequence>
<protein>
    <submittedName>
        <fullName evidence="3">Type I keratin, acidic</fullName>
    </submittedName>
</protein>
<feature type="chain" id="PRO_5010303924" evidence="2">
    <location>
        <begin position="31"/>
        <end position="134"/>
    </location>
</feature>
<feature type="region of interest" description="Disordered" evidence="1">
    <location>
        <begin position="30"/>
        <end position="134"/>
    </location>
</feature>
<feature type="compositionally biased region" description="Low complexity" evidence="1">
    <location>
        <begin position="30"/>
        <end position="47"/>
    </location>
</feature>
<dbReference type="RefSeq" id="WP_074746045.1">
    <property type="nucleotide sequence ID" value="NZ_FOCT01000006.1"/>
</dbReference>
<reference evidence="3 4" key="1">
    <citation type="submission" date="2016-10" db="EMBL/GenBank/DDBJ databases">
        <authorList>
            <person name="de Groot N.N."/>
        </authorList>
    </citation>
    <scope>NUCLEOTIDE SEQUENCE [LARGE SCALE GENOMIC DNA]</scope>
    <source>
        <strain evidence="3 4">Nl18</strain>
    </source>
</reference>
<accession>A0A1H8I7G5</accession>
<dbReference type="EMBL" id="FOCT01000006">
    <property type="protein sequence ID" value="SEN64633.1"/>
    <property type="molecule type" value="Genomic_DNA"/>
</dbReference>
<organism evidence="3 4">
    <name type="scientific">Nitrosospira multiformis</name>
    <dbReference type="NCBI Taxonomy" id="1231"/>
    <lineage>
        <taxon>Bacteria</taxon>
        <taxon>Pseudomonadati</taxon>
        <taxon>Pseudomonadota</taxon>
        <taxon>Betaproteobacteria</taxon>
        <taxon>Nitrosomonadales</taxon>
        <taxon>Nitrosomonadaceae</taxon>
        <taxon>Nitrosospira</taxon>
    </lineage>
</organism>
<feature type="compositionally biased region" description="Basic and acidic residues" evidence="1">
    <location>
        <begin position="73"/>
        <end position="89"/>
    </location>
</feature>
<name>A0A1H8I7G5_9PROT</name>
<keyword evidence="2" id="KW-0732">Signal</keyword>
<dbReference type="Proteomes" id="UP000183898">
    <property type="component" value="Unassembled WGS sequence"/>
</dbReference>
<gene>
    <name evidence="3" type="ORF">SAMN05216404_1064</name>
</gene>